<comment type="similarity">
    <text evidence="1">Belongs to the 'phage' integrase family.</text>
</comment>
<evidence type="ECO:0000256" key="3">
    <source>
        <dbReference type="ARBA" id="ARBA00023125"/>
    </source>
</evidence>
<dbReference type="GO" id="GO:0003677">
    <property type="term" value="F:DNA binding"/>
    <property type="evidence" value="ECO:0007669"/>
    <property type="project" value="UniProtKB-KW"/>
</dbReference>
<dbReference type="STRING" id="290052.ASU35_10470"/>
<keyword evidence="7" id="KW-1185">Reference proteome</keyword>
<dbReference type="CDD" id="cd00397">
    <property type="entry name" value="DNA_BRE_C"/>
    <property type="match status" value="1"/>
</dbReference>
<dbReference type="Pfam" id="PF00589">
    <property type="entry name" value="Phage_integrase"/>
    <property type="match status" value="1"/>
</dbReference>
<feature type="domain" description="Tyr recombinase" evidence="5">
    <location>
        <begin position="185"/>
        <end position="357"/>
    </location>
</feature>
<dbReference type="AlphaFoldDB" id="A0A0V8QF45"/>
<dbReference type="PROSITE" id="PS51898">
    <property type="entry name" value="TYR_RECOMBINASE"/>
    <property type="match status" value="1"/>
</dbReference>
<organism evidence="6 7">
    <name type="scientific">Acetivibrio ethanolgignens</name>
    <dbReference type="NCBI Taxonomy" id="290052"/>
    <lineage>
        <taxon>Bacteria</taxon>
        <taxon>Bacillati</taxon>
        <taxon>Bacillota</taxon>
        <taxon>Clostridia</taxon>
        <taxon>Eubacteriales</taxon>
        <taxon>Oscillospiraceae</taxon>
        <taxon>Acetivibrio</taxon>
    </lineage>
</organism>
<dbReference type="InterPro" id="IPR011010">
    <property type="entry name" value="DNA_brk_join_enz"/>
</dbReference>
<evidence type="ECO:0000313" key="7">
    <source>
        <dbReference type="Proteomes" id="UP000054874"/>
    </source>
</evidence>
<evidence type="ECO:0000256" key="4">
    <source>
        <dbReference type="ARBA" id="ARBA00023172"/>
    </source>
</evidence>
<reference evidence="6 7" key="1">
    <citation type="submission" date="2015-11" db="EMBL/GenBank/DDBJ databases">
        <title>Butyribacter intestini gen. nov., sp. nov., a butyric acid-producing bacterium of the family Lachnospiraceae isolated from the human faeces.</title>
        <authorList>
            <person name="Zou Y."/>
            <person name="Xue W."/>
            <person name="Luo G."/>
            <person name="Lv M."/>
        </authorList>
    </citation>
    <scope>NUCLEOTIDE SEQUENCE [LARGE SCALE GENOMIC DNA]</scope>
    <source>
        <strain evidence="6 7">ACET-33324</strain>
    </source>
</reference>
<comment type="caution">
    <text evidence="6">The sequence shown here is derived from an EMBL/GenBank/DDBJ whole genome shotgun (WGS) entry which is preliminary data.</text>
</comment>
<dbReference type="InterPro" id="IPR050808">
    <property type="entry name" value="Phage_Integrase"/>
</dbReference>
<accession>A0A0V8QF45</accession>
<dbReference type="RefSeq" id="WP_058352643.1">
    <property type="nucleotide sequence ID" value="NZ_CABMMD010000152.1"/>
</dbReference>
<dbReference type="Gene3D" id="1.10.150.130">
    <property type="match status" value="1"/>
</dbReference>
<proteinExistence type="inferred from homology"/>
<protein>
    <recommendedName>
        <fullName evidence="5">Tyr recombinase domain-containing protein</fullName>
    </recommendedName>
</protein>
<dbReference type="EMBL" id="LNAM01000152">
    <property type="protein sequence ID" value="KSV59172.1"/>
    <property type="molecule type" value="Genomic_DNA"/>
</dbReference>
<dbReference type="PANTHER" id="PTHR30629">
    <property type="entry name" value="PROPHAGE INTEGRASE"/>
    <property type="match status" value="1"/>
</dbReference>
<name>A0A0V8QF45_9FIRM</name>
<dbReference type="InterPro" id="IPR002104">
    <property type="entry name" value="Integrase_catalytic"/>
</dbReference>
<keyword evidence="3" id="KW-0238">DNA-binding</keyword>
<evidence type="ECO:0000259" key="5">
    <source>
        <dbReference type="PROSITE" id="PS51898"/>
    </source>
</evidence>
<gene>
    <name evidence="6" type="ORF">ASU35_10470</name>
</gene>
<dbReference type="Proteomes" id="UP000054874">
    <property type="component" value="Unassembled WGS sequence"/>
</dbReference>
<dbReference type="GO" id="GO:0015074">
    <property type="term" value="P:DNA integration"/>
    <property type="evidence" value="ECO:0007669"/>
    <property type="project" value="UniProtKB-KW"/>
</dbReference>
<dbReference type="InterPro" id="IPR010998">
    <property type="entry name" value="Integrase_recombinase_N"/>
</dbReference>
<evidence type="ECO:0000256" key="2">
    <source>
        <dbReference type="ARBA" id="ARBA00022908"/>
    </source>
</evidence>
<dbReference type="SUPFAM" id="SSF56349">
    <property type="entry name" value="DNA breaking-rejoining enzymes"/>
    <property type="match status" value="1"/>
</dbReference>
<dbReference type="Gene3D" id="1.10.443.10">
    <property type="entry name" value="Intergrase catalytic core"/>
    <property type="match status" value="1"/>
</dbReference>
<dbReference type="PANTHER" id="PTHR30629:SF2">
    <property type="entry name" value="PROPHAGE INTEGRASE INTS-RELATED"/>
    <property type="match status" value="1"/>
</dbReference>
<keyword evidence="2" id="KW-0229">DNA integration</keyword>
<evidence type="ECO:0000313" key="6">
    <source>
        <dbReference type="EMBL" id="KSV59172.1"/>
    </source>
</evidence>
<keyword evidence="4" id="KW-0233">DNA recombination</keyword>
<dbReference type="InterPro" id="IPR013762">
    <property type="entry name" value="Integrase-like_cat_sf"/>
</dbReference>
<evidence type="ECO:0000256" key="1">
    <source>
        <dbReference type="ARBA" id="ARBA00008857"/>
    </source>
</evidence>
<dbReference type="GO" id="GO:0006310">
    <property type="term" value="P:DNA recombination"/>
    <property type="evidence" value="ECO:0007669"/>
    <property type="project" value="UniProtKB-KW"/>
</dbReference>
<sequence length="360" mass="41543">MKLPNGYGSVYKMKGNRRKPWVARVSVKLEYDTSKDRYIRKYRTLGYFSKRAEALEALAEFNKNPWDTIRDFTFKDVFDKWWDEQELKQNNITRFKYAWNLLAPIHSRKLRDVTPAELKSAINTAVVVKYAEDGSRIETDVPGTTKGTMKSLLNKLFVYAIELGCVESNLTEMFTIDAKPSSHNRDRAVVTDEEIVVLMQHTEEPIACGMLIMIYSGLRIGELVSLRADSVNTEEWFMVTGSKTKAGKNRTVPIHSKIQPLLKRMIETTEDGFVLPMNTTDVAKRKSRIDYMIKLFMDKKLIEMHSAHDCRHTFITKAKLAGVDEWVLKRVVGHAISDVTEGVYTHRPLEQLREEIEKIK</sequence>